<organism evidence="2 3">
    <name type="scientific">Caenorhabditis tropicalis</name>
    <dbReference type="NCBI Taxonomy" id="1561998"/>
    <lineage>
        <taxon>Eukaryota</taxon>
        <taxon>Metazoa</taxon>
        <taxon>Ecdysozoa</taxon>
        <taxon>Nematoda</taxon>
        <taxon>Chromadorea</taxon>
        <taxon>Rhabditida</taxon>
        <taxon>Rhabditina</taxon>
        <taxon>Rhabditomorpha</taxon>
        <taxon>Rhabditoidea</taxon>
        <taxon>Rhabditidae</taxon>
        <taxon>Peloderinae</taxon>
        <taxon>Caenorhabditis</taxon>
    </lineage>
</organism>
<keyword evidence="1" id="KW-0472">Membrane</keyword>
<reference evidence="3" key="1">
    <citation type="submission" date="2016-11" db="UniProtKB">
        <authorList>
            <consortium name="WormBaseParasite"/>
        </authorList>
    </citation>
    <scope>IDENTIFICATION</scope>
</reference>
<dbReference type="WBParaSite" id="Csp11.Scaffold629.g7715.t1">
    <property type="protein sequence ID" value="Csp11.Scaffold629.g7715.t1"/>
    <property type="gene ID" value="Csp11.Scaffold629.g7715"/>
</dbReference>
<keyword evidence="2" id="KW-1185">Reference proteome</keyword>
<evidence type="ECO:0000313" key="2">
    <source>
        <dbReference type="Proteomes" id="UP000095282"/>
    </source>
</evidence>
<dbReference type="AlphaFoldDB" id="A0A1I7UBQ0"/>
<name>A0A1I7UBQ0_9PELO</name>
<sequence>MIVKVRKRVRGCARVSTPYLGLRRYASLETKAFSDENIWFSSTTSMFMGIVVVFCKVVRYIVRAFPSAIKL</sequence>
<protein>
    <submittedName>
        <fullName evidence="3">Transmembrane protein</fullName>
    </submittedName>
</protein>
<feature type="transmembrane region" description="Helical" evidence="1">
    <location>
        <begin position="38"/>
        <end position="62"/>
    </location>
</feature>
<evidence type="ECO:0000313" key="3">
    <source>
        <dbReference type="WBParaSite" id="Csp11.Scaffold629.g7715.t1"/>
    </source>
</evidence>
<proteinExistence type="predicted"/>
<keyword evidence="1" id="KW-0812">Transmembrane</keyword>
<evidence type="ECO:0000256" key="1">
    <source>
        <dbReference type="SAM" id="Phobius"/>
    </source>
</evidence>
<dbReference type="Proteomes" id="UP000095282">
    <property type="component" value="Unplaced"/>
</dbReference>
<accession>A0A1I7UBQ0</accession>
<keyword evidence="1" id="KW-1133">Transmembrane helix</keyword>